<name>A0A2G8RH51_9RHOB</name>
<sequence length="86" mass="9264">MSQILTVGLDLAKSLFQVLRADGAGRAILRMKLRRAQVLEFFSPLPSCVVAMEAFSSGAVSLVSCALRGVVAELLPRRIHTVHPCS</sequence>
<evidence type="ECO:0000313" key="2">
    <source>
        <dbReference type="Proteomes" id="UP000231259"/>
    </source>
</evidence>
<proteinExistence type="predicted"/>
<gene>
    <name evidence="1" type="ORF">P775_06960</name>
</gene>
<organism evidence="1 2">
    <name type="scientific">Puniceibacterium antarcticum</name>
    <dbReference type="NCBI Taxonomy" id="1206336"/>
    <lineage>
        <taxon>Bacteria</taxon>
        <taxon>Pseudomonadati</taxon>
        <taxon>Pseudomonadota</taxon>
        <taxon>Alphaproteobacteria</taxon>
        <taxon>Rhodobacterales</taxon>
        <taxon>Paracoccaceae</taxon>
        <taxon>Puniceibacterium</taxon>
    </lineage>
</organism>
<protein>
    <submittedName>
        <fullName evidence="1">Uncharacterized protein</fullName>
    </submittedName>
</protein>
<comment type="caution">
    <text evidence="1">The sequence shown here is derived from an EMBL/GenBank/DDBJ whole genome shotgun (WGS) entry which is preliminary data.</text>
</comment>
<dbReference type="AlphaFoldDB" id="A0A2G8RH51"/>
<dbReference type="EMBL" id="AWWI01000050">
    <property type="protein sequence ID" value="PIL20897.1"/>
    <property type="molecule type" value="Genomic_DNA"/>
</dbReference>
<keyword evidence="2" id="KW-1185">Reference proteome</keyword>
<reference evidence="1 2" key="1">
    <citation type="submission" date="2013-09" db="EMBL/GenBank/DDBJ databases">
        <title>Genome sequencing of Phaeobacter antarcticus sp. nov. SM1211.</title>
        <authorList>
            <person name="Zhang X.-Y."/>
            <person name="Liu C."/>
            <person name="Chen X.-L."/>
            <person name="Xie B.-B."/>
            <person name="Qin Q.-L."/>
            <person name="Rong J.-C."/>
            <person name="Zhang Y.-Z."/>
        </authorList>
    </citation>
    <scope>NUCLEOTIDE SEQUENCE [LARGE SCALE GENOMIC DNA]</scope>
    <source>
        <strain evidence="1 2">SM1211</strain>
    </source>
</reference>
<evidence type="ECO:0000313" key="1">
    <source>
        <dbReference type="EMBL" id="PIL20897.1"/>
    </source>
</evidence>
<accession>A0A2G8RH51</accession>
<dbReference type="Proteomes" id="UP000231259">
    <property type="component" value="Unassembled WGS sequence"/>
</dbReference>